<feature type="binding site" evidence="14">
    <location>
        <position position="471"/>
    </location>
    <ligand>
        <name>substrate</name>
    </ligand>
</feature>
<dbReference type="InterPro" id="IPR029061">
    <property type="entry name" value="THDP-binding"/>
</dbReference>
<organism evidence="20 21">
    <name type="scientific">SAR86 cluster bacterium</name>
    <dbReference type="NCBI Taxonomy" id="2030880"/>
    <lineage>
        <taxon>Bacteria</taxon>
        <taxon>Pseudomonadati</taxon>
        <taxon>Pseudomonadota</taxon>
        <taxon>Gammaproteobacteria</taxon>
        <taxon>SAR86 cluster</taxon>
    </lineage>
</organism>
<keyword evidence="7 16" id="KW-0479">Metal-binding</keyword>
<feature type="site" description="Important for catalytic activity" evidence="17">
    <location>
        <position position="25"/>
    </location>
</feature>
<feature type="binding site" evidence="14">
    <location>
        <position position="356"/>
    </location>
    <ligand>
        <name>substrate</name>
    </ligand>
</feature>
<dbReference type="Gene3D" id="3.40.50.920">
    <property type="match status" value="1"/>
</dbReference>
<evidence type="ECO:0000256" key="8">
    <source>
        <dbReference type="ARBA" id="ARBA00022837"/>
    </source>
</evidence>
<dbReference type="InterPro" id="IPR033247">
    <property type="entry name" value="Transketolase_fam"/>
</dbReference>
<evidence type="ECO:0000256" key="17">
    <source>
        <dbReference type="PIRSR" id="PIRSR605478-5"/>
    </source>
</evidence>
<dbReference type="EC" id="2.2.1.1" evidence="5 12"/>
<feature type="binding site" evidence="15">
    <location>
        <position position="435"/>
    </location>
    <ligand>
        <name>thiamine diphosphate</name>
        <dbReference type="ChEBI" id="CHEBI:58937"/>
    </ligand>
</feature>
<dbReference type="Gene3D" id="3.40.50.970">
    <property type="match status" value="2"/>
</dbReference>
<dbReference type="Proteomes" id="UP000320146">
    <property type="component" value="Unassembled WGS sequence"/>
</dbReference>
<evidence type="ECO:0000256" key="9">
    <source>
        <dbReference type="ARBA" id="ARBA00022842"/>
    </source>
</evidence>
<dbReference type="GO" id="GO:0004802">
    <property type="term" value="F:transketolase activity"/>
    <property type="evidence" value="ECO:0007669"/>
    <property type="project" value="UniProtKB-UniRule"/>
</dbReference>
<gene>
    <name evidence="20" type="primary">tkt</name>
    <name evidence="20" type="ORF">EVA99_00615</name>
</gene>
<dbReference type="GO" id="GO:0005829">
    <property type="term" value="C:cytosol"/>
    <property type="evidence" value="ECO:0007669"/>
    <property type="project" value="TreeGrafter"/>
</dbReference>
<reference evidence="20 21" key="1">
    <citation type="submission" date="2019-02" db="EMBL/GenBank/DDBJ databases">
        <title>Prokaryotic population dynamics and viral predation in marine succession experiment using metagenomics: the confinement effect.</title>
        <authorList>
            <person name="Haro-Moreno J.M."/>
            <person name="Rodriguez-Valera F."/>
            <person name="Lopez-Perez M."/>
        </authorList>
    </citation>
    <scope>NUCLEOTIDE SEQUENCE [LARGE SCALE GENOMIC DNA]</scope>
    <source>
        <strain evidence="20">MED-G166</strain>
    </source>
</reference>
<dbReference type="InterPro" id="IPR005474">
    <property type="entry name" value="Transketolase_N"/>
</dbReference>
<feature type="binding site" evidence="14">
    <location>
        <position position="467"/>
    </location>
    <ligand>
        <name>substrate</name>
    </ligand>
</feature>
<dbReference type="AlphaFoldDB" id="A0A520MUA0"/>
<comment type="cofactor">
    <cofactor evidence="2">
        <name>Co(2+)</name>
        <dbReference type="ChEBI" id="CHEBI:48828"/>
    </cofactor>
</comment>
<feature type="binding site" evidence="15">
    <location>
        <position position="184"/>
    </location>
    <ligand>
        <name>thiamine diphosphate</name>
        <dbReference type="ChEBI" id="CHEBI:58937"/>
    </ligand>
</feature>
<evidence type="ECO:0000256" key="15">
    <source>
        <dbReference type="PIRSR" id="PIRSR605478-3"/>
    </source>
</evidence>
<comment type="cofactor">
    <cofactor evidence="16">
        <name>Mg(2+)</name>
        <dbReference type="ChEBI" id="CHEBI:18420"/>
    </cofactor>
    <text evidence="16">Binds 1 Mg(2+) ion per subunit. Can also utilize other divalent metal cations, such as Ca(2+), Mn(2+) and Co(2+).</text>
</comment>
<evidence type="ECO:0000256" key="5">
    <source>
        <dbReference type="ARBA" id="ARBA00013152"/>
    </source>
</evidence>
<dbReference type="FunFam" id="3.40.50.970:FF:000003">
    <property type="entry name" value="Transketolase"/>
    <property type="match status" value="1"/>
</dbReference>
<dbReference type="CDD" id="cd02012">
    <property type="entry name" value="TPP_TK"/>
    <property type="match status" value="1"/>
</dbReference>
<dbReference type="InterPro" id="IPR020826">
    <property type="entry name" value="Transketolase_BS"/>
</dbReference>
<dbReference type="SUPFAM" id="SSF52922">
    <property type="entry name" value="TK C-terminal domain-like"/>
    <property type="match status" value="1"/>
</dbReference>
<evidence type="ECO:0000256" key="18">
    <source>
        <dbReference type="RuleBase" id="RU004996"/>
    </source>
</evidence>
<feature type="binding site" evidence="14">
    <location>
        <position position="25"/>
    </location>
    <ligand>
        <name>substrate</name>
    </ligand>
</feature>
<feature type="binding site" evidence="14">
    <location>
        <position position="518"/>
    </location>
    <ligand>
        <name>substrate</name>
    </ligand>
</feature>
<dbReference type="Pfam" id="PF02779">
    <property type="entry name" value="Transket_pyr"/>
    <property type="match status" value="1"/>
</dbReference>
<dbReference type="SUPFAM" id="SSF52518">
    <property type="entry name" value="Thiamin diphosphate-binding fold (THDP-binding)"/>
    <property type="match status" value="2"/>
</dbReference>
<evidence type="ECO:0000256" key="10">
    <source>
        <dbReference type="ARBA" id="ARBA00023052"/>
    </source>
</evidence>
<sequence length="653" mass="72313">MITNKLVNALRFLSADAVERANSGHPGMPLGMADIAEVLWRNHLNHSPENPKWFNRDRFVLSNGHGSMLIYSLLHLSGYSLSIEDLKDFRKLKSKTPGHPEFGVTEGVETTTGPLGQGIANAVGMALAEKILAEKINTPNIKPIDHMTYCFLGDGCLMEGVSHEAMSLAGVLELNKLICFYDSNGISIDGKIDPWYKDDISKRCEAYGWNVINNIDGHNRDDIDQAIKKAKVSKKPTMIVCKTSIGYGAGAKQDSESSHGAALGSEILSELRQNLSWPYEPFELDEEIYQHWDAKPAGMAKEKKWNSICEQLKTEDPQKYDVLTRLSANKLPEEFNLKFDSFIKELTQNENAFATRKSSQIVLEFLQSNLPELIGGSADLSGSNNTNSKSSISLNENADGNYIYYGVREFGMNAVMNGMALHGGVIPYAGTFLVFMDYGRNAVRMAALMGIRVIFVFSHDSIALGEDGPTHQPIEHLTTLRSTPNMHTWRPSTLVETAVAWKNALKNKEGPSSIILSRQNLENFSVSNVKDLELGGYFVSENEEAKINLIATGSEVSLAIKAEKILKQDGLVCNIASIPCLETLLENEDQYKRIFNKDKTNIVIECAHPNSWYKHTKHVIGIESFGESGTGGDLMNHFGFTPEKIATKVKKLV</sequence>
<feature type="binding site" evidence="14">
    <location>
        <position position="383"/>
    </location>
    <ligand>
        <name>substrate</name>
    </ligand>
</feature>
<dbReference type="PROSITE" id="PS00802">
    <property type="entry name" value="TRANSKETOLASE_2"/>
    <property type="match status" value="1"/>
</dbReference>
<feature type="site" description="Important for catalytic activity" evidence="17">
    <location>
        <position position="259"/>
    </location>
</feature>
<feature type="active site" description="Proton donor" evidence="13">
    <location>
        <position position="409"/>
    </location>
</feature>
<evidence type="ECO:0000256" key="16">
    <source>
        <dbReference type="PIRSR" id="PIRSR605478-4"/>
    </source>
</evidence>
<evidence type="ECO:0000256" key="2">
    <source>
        <dbReference type="ARBA" id="ARBA00001941"/>
    </source>
</evidence>
<dbReference type="NCBIfam" id="TIGR00232">
    <property type="entry name" value="tktlase_bact"/>
    <property type="match status" value="1"/>
</dbReference>
<protein>
    <recommendedName>
        <fullName evidence="5 12">Transketolase</fullName>
        <ecNumber evidence="5 12">2.2.1.1</ecNumber>
    </recommendedName>
</protein>
<name>A0A520MUA0_9GAMM</name>
<evidence type="ECO:0000256" key="6">
    <source>
        <dbReference type="ARBA" id="ARBA00022679"/>
    </source>
</evidence>
<dbReference type="PANTHER" id="PTHR43522">
    <property type="entry name" value="TRANSKETOLASE"/>
    <property type="match status" value="1"/>
</dbReference>
<evidence type="ECO:0000256" key="3">
    <source>
        <dbReference type="ARBA" id="ARBA00007131"/>
    </source>
</evidence>
<dbReference type="PROSITE" id="PS00801">
    <property type="entry name" value="TRANSKETOLASE_1"/>
    <property type="match status" value="1"/>
</dbReference>
<keyword evidence="6 18" id="KW-0808">Transferase</keyword>
<dbReference type="InterPro" id="IPR049557">
    <property type="entry name" value="Transketolase_CS"/>
</dbReference>
<comment type="catalytic activity">
    <reaction evidence="11 18">
        <text>D-sedoheptulose 7-phosphate + D-glyceraldehyde 3-phosphate = aldehydo-D-ribose 5-phosphate + D-xylulose 5-phosphate</text>
        <dbReference type="Rhea" id="RHEA:10508"/>
        <dbReference type="ChEBI" id="CHEBI:57483"/>
        <dbReference type="ChEBI" id="CHEBI:57737"/>
        <dbReference type="ChEBI" id="CHEBI:58273"/>
        <dbReference type="ChEBI" id="CHEBI:59776"/>
        <dbReference type="EC" id="2.2.1.1"/>
    </reaction>
</comment>
<feature type="binding site" evidence="16">
    <location>
        <position position="154"/>
    </location>
    <ligand>
        <name>Mg(2+)</name>
        <dbReference type="ChEBI" id="CHEBI:18420"/>
    </ligand>
</feature>
<evidence type="ECO:0000256" key="12">
    <source>
        <dbReference type="NCBIfam" id="TIGR00232"/>
    </source>
</evidence>
<feature type="binding site" evidence="16">
    <location>
        <position position="184"/>
    </location>
    <ligand>
        <name>Mg(2+)</name>
        <dbReference type="ChEBI" id="CHEBI:18420"/>
    </ligand>
</feature>
<dbReference type="SMART" id="SM00861">
    <property type="entry name" value="Transket_pyr"/>
    <property type="match status" value="1"/>
</dbReference>
<evidence type="ECO:0000256" key="1">
    <source>
        <dbReference type="ARBA" id="ARBA00001913"/>
    </source>
</evidence>
<comment type="cofactor">
    <cofactor evidence="18">
        <name>Mg(2+)</name>
        <dbReference type="ChEBI" id="CHEBI:18420"/>
    </cofactor>
    <cofactor evidence="18">
        <name>Ca(2+)</name>
        <dbReference type="ChEBI" id="CHEBI:29108"/>
    </cofactor>
    <cofactor evidence="18">
        <name>Mn(2+)</name>
        <dbReference type="ChEBI" id="CHEBI:29035"/>
    </cofactor>
    <cofactor evidence="18">
        <name>Co(2+)</name>
        <dbReference type="ChEBI" id="CHEBI:48828"/>
    </cofactor>
    <text evidence="18">Binds 1 Mg(2+) ion per subunit. Can also utilize other divalent metal cations, such as Ca(2+), Mn(2+) and Co(2+).</text>
</comment>
<feature type="binding site" evidence="15">
    <location>
        <begin position="113"/>
        <end position="115"/>
    </location>
    <ligand>
        <name>thiamine diphosphate</name>
        <dbReference type="ChEBI" id="CHEBI:58937"/>
    </ligand>
</feature>
<feature type="binding site" evidence="16">
    <location>
        <position position="186"/>
    </location>
    <ligand>
        <name>Mg(2+)</name>
        <dbReference type="ChEBI" id="CHEBI:18420"/>
    </ligand>
</feature>
<evidence type="ECO:0000313" key="21">
    <source>
        <dbReference type="Proteomes" id="UP000320146"/>
    </source>
</evidence>
<keyword evidence="10 15" id="KW-0786">Thiamine pyrophosphate</keyword>
<dbReference type="Pfam" id="PF00456">
    <property type="entry name" value="Transketolase_N"/>
    <property type="match status" value="1"/>
</dbReference>
<dbReference type="FunFam" id="3.40.50.970:FF:000004">
    <property type="entry name" value="Transketolase"/>
    <property type="match status" value="1"/>
</dbReference>
<feature type="binding site" evidence="14">
    <location>
        <position position="459"/>
    </location>
    <ligand>
        <name>substrate</name>
    </ligand>
</feature>
<dbReference type="InterPro" id="IPR005478">
    <property type="entry name" value="Transketolase_bac-like"/>
</dbReference>
<evidence type="ECO:0000256" key="7">
    <source>
        <dbReference type="ARBA" id="ARBA00022723"/>
    </source>
</evidence>
<evidence type="ECO:0000256" key="13">
    <source>
        <dbReference type="PIRSR" id="PIRSR605478-1"/>
    </source>
</evidence>
<dbReference type="InterPro" id="IPR055152">
    <property type="entry name" value="Transketolase-like_C_2"/>
</dbReference>
<feature type="binding site" evidence="15">
    <location>
        <position position="155"/>
    </location>
    <ligand>
        <name>thiamine diphosphate</name>
        <dbReference type="ChEBI" id="CHEBI:58937"/>
    </ligand>
</feature>
<feature type="domain" description="Transketolase-like pyrimidine-binding" evidence="19">
    <location>
        <begin position="353"/>
        <end position="524"/>
    </location>
</feature>
<dbReference type="Pfam" id="PF22613">
    <property type="entry name" value="Transketolase_C_1"/>
    <property type="match status" value="1"/>
</dbReference>
<dbReference type="EMBL" id="SHBL01000003">
    <property type="protein sequence ID" value="RZO24764.1"/>
    <property type="molecule type" value="Genomic_DNA"/>
</dbReference>
<dbReference type="GO" id="GO:0046872">
    <property type="term" value="F:metal ion binding"/>
    <property type="evidence" value="ECO:0007669"/>
    <property type="project" value="UniProtKB-KW"/>
</dbReference>
<dbReference type="CDD" id="cd07033">
    <property type="entry name" value="TPP_PYR_DXS_TK_like"/>
    <property type="match status" value="1"/>
</dbReference>
<dbReference type="GO" id="GO:0006098">
    <property type="term" value="P:pentose-phosphate shunt"/>
    <property type="evidence" value="ECO:0007669"/>
    <property type="project" value="TreeGrafter"/>
</dbReference>
<keyword evidence="8 18" id="KW-0106">Calcium</keyword>
<feature type="binding site" evidence="14">
    <location>
        <position position="259"/>
    </location>
    <ligand>
        <name>substrate</name>
    </ligand>
</feature>
<keyword evidence="9 16" id="KW-0460">Magnesium</keyword>
<evidence type="ECO:0000259" key="19">
    <source>
        <dbReference type="SMART" id="SM00861"/>
    </source>
</evidence>
<dbReference type="InterPro" id="IPR005475">
    <property type="entry name" value="Transketolase-like_Pyr-bd"/>
</dbReference>
<comment type="subunit">
    <text evidence="4 18">Homodimer.</text>
</comment>
<proteinExistence type="inferred from homology"/>
<comment type="function">
    <text evidence="18">Catalyzes the transfer of a two-carbon ketol group from a ketose donor to an aldose acceptor, via a covalent intermediate with the cofactor thiamine pyrophosphate.</text>
</comment>
<comment type="cofactor">
    <cofactor evidence="1">
        <name>Ca(2+)</name>
        <dbReference type="ChEBI" id="CHEBI:29108"/>
    </cofactor>
</comment>
<comment type="cofactor">
    <cofactor evidence="15">
        <name>thiamine diphosphate</name>
        <dbReference type="ChEBI" id="CHEBI:58937"/>
    </cofactor>
    <text evidence="15">Binds 1 thiamine pyrophosphate per subunit. During the reaction, the substrate forms a covalent intermediate with the cofactor.</text>
</comment>
<evidence type="ECO:0000256" key="4">
    <source>
        <dbReference type="ARBA" id="ARBA00011738"/>
    </source>
</evidence>
<dbReference type="InterPro" id="IPR009014">
    <property type="entry name" value="Transketo_C/PFOR_II"/>
</dbReference>
<comment type="similarity">
    <text evidence="3 18">Belongs to the transketolase family.</text>
</comment>
<dbReference type="PANTHER" id="PTHR43522:SF2">
    <property type="entry name" value="TRANSKETOLASE 1-RELATED"/>
    <property type="match status" value="1"/>
</dbReference>
<comment type="caution">
    <text evidence="20">The sequence shown here is derived from an EMBL/GenBank/DDBJ whole genome shotgun (WGS) entry which is preliminary data.</text>
</comment>
<feature type="binding site" evidence="15">
    <location>
        <position position="65"/>
    </location>
    <ligand>
        <name>thiamine diphosphate</name>
        <dbReference type="ChEBI" id="CHEBI:58937"/>
    </ligand>
</feature>
<feature type="binding site" evidence="15">
    <location>
        <position position="259"/>
    </location>
    <ligand>
        <name>thiamine diphosphate</name>
        <dbReference type="ChEBI" id="CHEBI:58937"/>
    </ligand>
</feature>
<evidence type="ECO:0000256" key="14">
    <source>
        <dbReference type="PIRSR" id="PIRSR605478-2"/>
    </source>
</evidence>
<evidence type="ECO:0000313" key="20">
    <source>
        <dbReference type="EMBL" id="RZO24764.1"/>
    </source>
</evidence>
<evidence type="ECO:0000256" key="11">
    <source>
        <dbReference type="ARBA" id="ARBA00049473"/>
    </source>
</evidence>
<accession>A0A520MUA0</accession>